<dbReference type="InterPro" id="IPR036396">
    <property type="entry name" value="Cyt_P450_sf"/>
</dbReference>
<keyword evidence="6 8" id="KW-0408">Iron</keyword>
<evidence type="ECO:0000256" key="5">
    <source>
        <dbReference type="ARBA" id="ARBA00023002"/>
    </source>
</evidence>
<keyword evidence="7" id="KW-0503">Monooxygenase</keyword>
<reference evidence="9" key="2">
    <citation type="submission" date="2023-06" db="EMBL/GenBank/DDBJ databases">
        <authorList>
            <consortium name="Lawrence Berkeley National Laboratory"/>
            <person name="Haridas S."/>
            <person name="Hensen N."/>
            <person name="Bonometti L."/>
            <person name="Westerberg I."/>
            <person name="Brannstrom I.O."/>
            <person name="Guillou S."/>
            <person name="Cros-Aarteil S."/>
            <person name="Calhoun S."/>
            <person name="Kuo A."/>
            <person name="Mondo S."/>
            <person name="Pangilinan J."/>
            <person name="Riley R."/>
            <person name="Labutti K."/>
            <person name="Andreopoulos B."/>
            <person name="Lipzen A."/>
            <person name="Chen C."/>
            <person name="Yanf M."/>
            <person name="Daum C."/>
            <person name="Ng V."/>
            <person name="Clum A."/>
            <person name="Steindorff A."/>
            <person name="Ohm R."/>
            <person name="Martin F."/>
            <person name="Silar P."/>
            <person name="Natvig D."/>
            <person name="Lalanne C."/>
            <person name="Gautier V."/>
            <person name="Ament-Velasquez S.L."/>
            <person name="Kruys A."/>
            <person name="Hutchinson M.I."/>
            <person name="Powell A.J."/>
            <person name="Barry K."/>
            <person name="Miller A.N."/>
            <person name="Grigoriev I.V."/>
            <person name="Debuchy R."/>
            <person name="Gladieux P."/>
            <person name="Thoren M.H."/>
            <person name="Johannesson H."/>
        </authorList>
    </citation>
    <scope>NUCLEOTIDE SEQUENCE</scope>
    <source>
        <strain evidence="9">CBS 955.72</strain>
    </source>
</reference>
<organism evidence="9 10">
    <name type="scientific">Lasiosphaeria hispida</name>
    <dbReference type="NCBI Taxonomy" id="260671"/>
    <lineage>
        <taxon>Eukaryota</taxon>
        <taxon>Fungi</taxon>
        <taxon>Dikarya</taxon>
        <taxon>Ascomycota</taxon>
        <taxon>Pezizomycotina</taxon>
        <taxon>Sordariomycetes</taxon>
        <taxon>Sordariomycetidae</taxon>
        <taxon>Sordariales</taxon>
        <taxon>Lasiosphaeriaceae</taxon>
        <taxon>Lasiosphaeria</taxon>
    </lineage>
</organism>
<dbReference type="Gene3D" id="1.10.630.10">
    <property type="entry name" value="Cytochrome P450"/>
    <property type="match status" value="1"/>
</dbReference>
<dbReference type="AlphaFoldDB" id="A0AAJ0H5U1"/>
<dbReference type="Pfam" id="PF00067">
    <property type="entry name" value="p450"/>
    <property type="match status" value="1"/>
</dbReference>
<evidence type="ECO:0000256" key="8">
    <source>
        <dbReference type="PIRSR" id="PIRSR602401-1"/>
    </source>
</evidence>
<comment type="similarity">
    <text evidence="2">Belongs to the cytochrome P450 family.</text>
</comment>
<protein>
    <submittedName>
        <fullName evidence="9">Cytochrome P450</fullName>
    </submittedName>
</protein>
<dbReference type="InterPro" id="IPR002401">
    <property type="entry name" value="Cyt_P450_E_grp-I"/>
</dbReference>
<dbReference type="PANTHER" id="PTHR24305:SF77">
    <property type="entry name" value="CYTOCHROME P450 MONOOXYGENASE"/>
    <property type="match status" value="1"/>
</dbReference>
<keyword evidence="4 8" id="KW-0479">Metal-binding</keyword>
<dbReference type="GO" id="GO:0004497">
    <property type="term" value="F:monooxygenase activity"/>
    <property type="evidence" value="ECO:0007669"/>
    <property type="project" value="UniProtKB-KW"/>
</dbReference>
<feature type="binding site" description="axial binding residue" evidence="8">
    <location>
        <position position="455"/>
    </location>
    <ligand>
        <name>heme</name>
        <dbReference type="ChEBI" id="CHEBI:30413"/>
    </ligand>
    <ligandPart>
        <name>Fe</name>
        <dbReference type="ChEBI" id="CHEBI:18248"/>
    </ligandPart>
</feature>
<evidence type="ECO:0000256" key="3">
    <source>
        <dbReference type="ARBA" id="ARBA00022617"/>
    </source>
</evidence>
<gene>
    <name evidence="9" type="ORF">B0T25DRAFT_489665</name>
</gene>
<evidence type="ECO:0000256" key="6">
    <source>
        <dbReference type="ARBA" id="ARBA00023004"/>
    </source>
</evidence>
<dbReference type="InterPro" id="IPR001128">
    <property type="entry name" value="Cyt_P450"/>
</dbReference>
<dbReference type="GO" id="GO:0020037">
    <property type="term" value="F:heme binding"/>
    <property type="evidence" value="ECO:0007669"/>
    <property type="project" value="InterPro"/>
</dbReference>
<evidence type="ECO:0000256" key="1">
    <source>
        <dbReference type="ARBA" id="ARBA00001971"/>
    </source>
</evidence>
<evidence type="ECO:0000313" key="10">
    <source>
        <dbReference type="Proteomes" id="UP001275084"/>
    </source>
</evidence>
<comment type="cofactor">
    <cofactor evidence="1 8">
        <name>heme</name>
        <dbReference type="ChEBI" id="CHEBI:30413"/>
    </cofactor>
</comment>
<dbReference type="GO" id="GO:0016705">
    <property type="term" value="F:oxidoreductase activity, acting on paired donors, with incorporation or reduction of molecular oxygen"/>
    <property type="evidence" value="ECO:0007669"/>
    <property type="project" value="InterPro"/>
</dbReference>
<evidence type="ECO:0000256" key="7">
    <source>
        <dbReference type="ARBA" id="ARBA00023033"/>
    </source>
</evidence>
<reference evidence="9" key="1">
    <citation type="journal article" date="2023" name="Mol. Phylogenet. Evol.">
        <title>Genome-scale phylogeny and comparative genomics of the fungal order Sordariales.</title>
        <authorList>
            <person name="Hensen N."/>
            <person name="Bonometti L."/>
            <person name="Westerberg I."/>
            <person name="Brannstrom I.O."/>
            <person name="Guillou S."/>
            <person name="Cros-Aarteil S."/>
            <person name="Calhoun S."/>
            <person name="Haridas S."/>
            <person name="Kuo A."/>
            <person name="Mondo S."/>
            <person name="Pangilinan J."/>
            <person name="Riley R."/>
            <person name="LaButti K."/>
            <person name="Andreopoulos B."/>
            <person name="Lipzen A."/>
            <person name="Chen C."/>
            <person name="Yan M."/>
            <person name="Daum C."/>
            <person name="Ng V."/>
            <person name="Clum A."/>
            <person name="Steindorff A."/>
            <person name="Ohm R.A."/>
            <person name="Martin F."/>
            <person name="Silar P."/>
            <person name="Natvig D.O."/>
            <person name="Lalanne C."/>
            <person name="Gautier V."/>
            <person name="Ament-Velasquez S.L."/>
            <person name="Kruys A."/>
            <person name="Hutchinson M.I."/>
            <person name="Powell A.J."/>
            <person name="Barry K."/>
            <person name="Miller A.N."/>
            <person name="Grigoriev I.V."/>
            <person name="Debuchy R."/>
            <person name="Gladieux P."/>
            <person name="Hiltunen Thoren M."/>
            <person name="Johannesson H."/>
        </authorList>
    </citation>
    <scope>NUCLEOTIDE SEQUENCE</scope>
    <source>
        <strain evidence="9">CBS 955.72</strain>
    </source>
</reference>
<dbReference type="PRINTS" id="PR00385">
    <property type="entry name" value="P450"/>
</dbReference>
<dbReference type="EMBL" id="JAUIQD010000009">
    <property type="protein sequence ID" value="KAK3339848.1"/>
    <property type="molecule type" value="Genomic_DNA"/>
</dbReference>
<keyword evidence="3 8" id="KW-0349">Heme</keyword>
<accession>A0AAJ0H5U1</accession>
<dbReference type="PRINTS" id="PR00463">
    <property type="entry name" value="EP450I"/>
</dbReference>
<dbReference type="PANTHER" id="PTHR24305">
    <property type="entry name" value="CYTOCHROME P450"/>
    <property type="match status" value="1"/>
</dbReference>
<keyword evidence="5" id="KW-0560">Oxidoreductase</keyword>
<dbReference type="Proteomes" id="UP001275084">
    <property type="component" value="Unassembled WGS sequence"/>
</dbReference>
<comment type="caution">
    <text evidence="9">The sequence shown here is derived from an EMBL/GenBank/DDBJ whole genome shotgun (WGS) entry which is preliminary data.</text>
</comment>
<keyword evidence="10" id="KW-1185">Reference proteome</keyword>
<name>A0AAJ0H5U1_9PEZI</name>
<dbReference type="SUPFAM" id="SSF48264">
    <property type="entry name" value="Cytochrome P450"/>
    <property type="match status" value="1"/>
</dbReference>
<dbReference type="InterPro" id="IPR050121">
    <property type="entry name" value="Cytochrome_P450_monoxygenase"/>
</dbReference>
<evidence type="ECO:0000313" key="9">
    <source>
        <dbReference type="EMBL" id="KAK3339848.1"/>
    </source>
</evidence>
<proteinExistence type="inferred from homology"/>
<evidence type="ECO:0000256" key="2">
    <source>
        <dbReference type="ARBA" id="ARBA00010617"/>
    </source>
</evidence>
<dbReference type="GO" id="GO:0005506">
    <property type="term" value="F:iron ion binding"/>
    <property type="evidence" value="ECO:0007669"/>
    <property type="project" value="InterPro"/>
</dbReference>
<sequence length="513" mass="57417">MSNSSAWELLGWTTSLLVLWYATTAFAAWHRMRHIPGPVLARFSYMWHMYHVLTGRGGPTYTNLHNQYAGGGPFVCIAPNTVVTNDPEVLRRISAARTPYVRSAWYKGAQFHPKYGNMASMIDNDEHDRMKAKTASGYSGRENGSDFEPAIDSQIAALAALIRGKYLSTPGKLRPAELTSLMRYLTLDTITRLGYGKSFGHLDEGVDVTGYVGFLDASLKFLGLILEMPLLRKMVFSRSVLSWFAPRPTDKRGPGRVIGMIHGLVSERFQQDIKDRTWNDMVGGFIRNGLTQPEVEGEANLQILAGSETTSTALAATLIYLATTPHAYAGLKRQIRDAIDGGLVAADRPITFEQAQKLPYLQAVVWEGFRIRAPVNYGHYKSVPPVGDTIQGVFLPGGTTIGHNSLALTRNASVFGQDVEIFRPERFLEPECDAEKRAYRVRSLDIIFGGGRWTCSGKQVALFELNKVIFEFMRVFDIQPVDPRNAWQERHYGSPNLQVMRVRISEADWNVFR</sequence>
<evidence type="ECO:0000256" key="4">
    <source>
        <dbReference type="ARBA" id="ARBA00022723"/>
    </source>
</evidence>
<dbReference type="CDD" id="cd11060">
    <property type="entry name" value="CYP57A1-like"/>
    <property type="match status" value="1"/>
</dbReference>